<proteinExistence type="predicted"/>
<dbReference type="PANTHER" id="PTHR21310:SF58">
    <property type="entry name" value="AMINOGLYCOSIDE PHOSPHOTRANSFERASE DOMAIN-CONTAINING PROTEIN"/>
    <property type="match status" value="1"/>
</dbReference>
<sequence length="238" mass="27563">MPGCLVKRYPDSTVVKIGTRVTLDEPAALELAAQCNVPVPRVYEAREGPPGQGSYIRMDFIHGETLNLVWPKMTDREKDGICQQLREILESMRSITSESGLIGSCSGGAARDCRQYTVYSDGPYKDEATFNSSFYFDLVKTVPEPIRSALFQQIRHDHRIVFSHGDLAQHNIIVKDGRITGLLDWEYAGWYPEHWDYLKFFDRFCVHKDWKNRAKDIFPQTYDRELAYHQAILRWQRP</sequence>
<dbReference type="Proteomes" id="UP000447873">
    <property type="component" value="Unassembled WGS sequence"/>
</dbReference>
<dbReference type="EMBL" id="WNWS01000620">
    <property type="protein sequence ID" value="KAE9965144.1"/>
    <property type="molecule type" value="Genomic_DNA"/>
</dbReference>
<accession>A0A8H3U3K9</accession>
<gene>
    <name evidence="2" type="ORF">BLS_000173</name>
    <name evidence="3" type="ORF">EG328_009952</name>
</gene>
<evidence type="ECO:0000313" key="2">
    <source>
        <dbReference type="EMBL" id="KAE9962572.1"/>
    </source>
</evidence>
<protein>
    <recommendedName>
        <fullName evidence="1">Aminoglycoside phosphotransferase domain-containing protein</fullName>
    </recommendedName>
</protein>
<evidence type="ECO:0000313" key="4">
    <source>
        <dbReference type="Proteomes" id="UP000433883"/>
    </source>
</evidence>
<reference evidence="2 4" key="1">
    <citation type="submission" date="2019-11" db="EMBL/GenBank/DDBJ databases">
        <title>Venturia inaequalis Genome Resource.</title>
        <authorList>
            <person name="Lichtner F.J."/>
        </authorList>
    </citation>
    <scope>NUCLEOTIDE SEQUENCE [LARGE SCALE GENOMIC DNA]</scope>
    <source>
        <strain evidence="3 5">120213</strain>
        <strain evidence="2">Bline_iso_100314</strain>
    </source>
</reference>
<dbReference type="Proteomes" id="UP000433883">
    <property type="component" value="Unassembled WGS sequence"/>
</dbReference>
<dbReference type="AlphaFoldDB" id="A0A8H3U3K9"/>
<dbReference type="EMBL" id="WNWQ01001014">
    <property type="protein sequence ID" value="KAE9962572.1"/>
    <property type="molecule type" value="Genomic_DNA"/>
</dbReference>
<dbReference type="Pfam" id="PF01636">
    <property type="entry name" value="APH"/>
    <property type="match status" value="1"/>
</dbReference>
<comment type="caution">
    <text evidence="2">The sequence shown here is derived from an EMBL/GenBank/DDBJ whole genome shotgun (WGS) entry which is preliminary data.</text>
</comment>
<dbReference type="CDD" id="cd05120">
    <property type="entry name" value="APH_ChoK_like"/>
    <property type="match status" value="1"/>
</dbReference>
<dbReference type="PANTHER" id="PTHR21310">
    <property type="entry name" value="AMINOGLYCOSIDE PHOSPHOTRANSFERASE-RELATED-RELATED"/>
    <property type="match status" value="1"/>
</dbReference>
<dbReference type="InterPro" id="IPR051678">
    <property type="entry name" value="AGP_Transferase"/>
</dbReference>
<evidence type="ECO:0000259" key="1">
    <source>
        <dbReference type="Pfam" id="PF01636"/>
    </source>
</evidence>
<evidence type="ECO:0000313" key="3">
    <source>
        <dbReference type="EMBL" id="KAE9965144.1"/>
    </source>
</evidence>
<dbReference type="Gene3D" id="3.90.1200.10">
    <property type="match status" value="1"/>
</dbReference>
<dbReference type="SUPFAM" id="SSF56112">
    <property type="entry name" value="Protein kinase-like (PK-like)"/>
    <property type="match status" value="1"/>
</dbReference>
<dbReference type="InterPro" id="IPR011009">
    <property type="entry name" value="Kinase-like_dom_sf"/>
</dbReference>
<name>A0A8H3U3K9_VENIN</name>
<evidence type="ECO:0000313" key="5">
    <source>
        <dbReference type="Proteomes" id="UP000447873"/>
    </source>
</evidence>
<dbReference type="InterPro" id="IPR002575">
    <property type="entry name" value="Aminoglycoside_PTrfase"/>
</dbReference>
<feature type="domain" description="Aminoglycoside phosphotransferase" evidence="1">
    <location>
        <begin position="23"/>
        <end position="205"/>
    </location>
</feature>
<organism evidence="2 4">
    <name type="scientific">Venturia inaequalis</name>
    <name type="common">Apple scab fungus</name>
    <dbReference type="NCBI Taxonomy" id="5025"/>
    <lineage>
        <taxon>Eukaryota</taxon>
        <taxon>Fungi</taxon>
        <taxon>Dikarya</taxon>
        <taxon>Ascomycota</taxon>
        <taxon>Pezizomycotina</taxon>
        <taxon>Dothideomycetes</taxon>
        <taxon>Pleosporomycetidae</taxon>
        <taxon>Venturiales</taxon>
        <taxon>Venturiaceae</taxon>
        <taxon>Venturia</taxon>
    </lineage>
</organism>